<proteinExistence type="predicted"/>
<protein>
    <recommendedName>
        <fullName evidence="4">DUF3575 domain-containing protein</fullName>
    </recommendedName>
</protein>
<gene>
    <name evidence="2" type="ORF">CTM50_01630</name>
</gene>
<feature type="chain" id="PRO_5013964982" description="DUF3575 domain-containing protein" evidence="1">
    <location>
        <begin position="19"/>
        <end position="213"/>
    </location>
</feature>
<dbReference type="EMBL" id="CP024696">
    <property type="protein sequence ID" value="ATV51884.1"/>
    <property type="molecule type" value="Genomic_DNA"/>
</dbReference>
<dbReference type="AlphaFoldDB" id="A0A2D3NAZ2"/>
<reference evidence="2 3" key="1">
    <citation type="submission" date="2017-11" db="EMBL/GenBank/DDBJ databases">
        <title>Genome sequencing of Prevotella intermedia KCOM 2033.</title>
        <authorList>
            <person name="Kook J.-K."/>
            <person name="Park S.-N."/>
            <person name="Lim Y.K."/>
        </authorList>
    </citation>
    <scope>NUCLEOTIDE SEQUENCE [LARGE SCALE GENOMIC DNA]</scope>
    <source>
        <strain evidence="2 3">KCOM 2033</strain>
    </source>
</reference>
<evidence type="ECO:0000313" key="2">
    <source>
        <dbReference type="EMBL" id="ATV51884.1"/>
    </source>
</evidence>
<sequence length="213" mass="24998">MRLLIFSLHLLLASPSSAQTDSLNTSKYVQRIHRYHSAWQSLIPTQFIIQNAGNMGVVSLGVGWEYGRHDQWETHWLIGYIPKFKSNRGKMTMSIKETFIPWRCRLGKDWSIEPLTAGLYLNAVFGHEFWKSQPNRYPDKYYEFMSTKFRLNAFLGERFTRTVPNNRRKFIKSISAFYELSTCDLYIRAMFQDRDVHLTDIVGLSLGLKLQIM</sequence>
<organism evidence="2 3">
    <name type="scientific">Prevotella intermedia</name>
    <dbReference type="NCBI Taxonomy" id="28131"/>
    <lineage>
        <taxon>Bacteria</taxon>
        <taxon>Pseudomonadati</taxon>
        <taxon>Bacteroidota</taxon>
        <taxon>Bacteroidia</taxon>
        <taxon>Bacteroidales</taxon>
        <taxon>Prevotellaceae</taxon>
        <taxon>Prevotella</taxon>
    </lineage>
</organism>
<feature type="signal peptide" evidence="1">
    <location>
        <begin position="1"/>
        <end position="18"/>
    </location>
</feature>
<evidence type="ECO:0000313" key="3">
    <source>
        <dbReference type="Proteomes" id="UP000229323"/>
    </source>
</evidence>
<evidence type="ECO:0000256" key="1">
    <source>
        <dbReference type="SAM" id="SignalP"/>
    </source>
</evidence>
<dbReference type="RefSeq" id="WP_100022508.1">
    <property type="nucleotide sequence ID" value="NZ_CP024696.1"/>
</dbReference>
<accession>A0A2D3NAZ2</accession>
<evidence type="ECO:0008006" key="4">
    <source>
        <dbReference type="Google" id="ProtNLM"/>
    </source>
</evidence>
<keyword evidence="1" id="KW-0732">Signal</keyword>
<name>A0A2D3NAZ2_PREIN</name>
<dbReference type="Proteomes" id="UP000229323">
    <property type="component" value="Chromosome"/>
</dbReference>